<evidence type="ECO:0000313" key="4">
    <source>
        <dbReference type="Proteomes" id="UP000028725"/>
    </source>
</evidence>
<dbReference type="RefSeq" id="WP_052419742.1">
    <property type="nucleotide sequence ID" value="NZ_JMCB01000002.1"/>
</dbReference>
<feature type="chain" id="PRO_5001800120" description="Lipoprotein" evidence="2">
    <location>
        <begin position="23"/>
        <end position="240"/>
    </location>
</feature>
<dbReference type="PATRIC" id="fig|394096.3.peg.1195"/>
<organism evidence="3 4">
    <name type="scientific">Hyalangium minutum</name>
    <dbReference type="NCBI Taxonomy" id="394096"/>
    <lineage>
        <taxon>Bacteria</taxon>
        <taxon>Pseudomonadati</taxon>
        <taxon>Myxococcota</taxon>
        <taxon>Myxococcia</taxon>
        <taxon>Myxococcales</taxon>
        <taxon>Cystobacterineae</taxon>
        <taxon>Archangiaceae</taxon>
        <taxon>Hyalangium</taxon>
    </lineage>
</organism>
<name>A0A085WUQ3_9BACT</name>
<gene>
    <name evidence="3" type="ORF">DB31_3546</name>
</gene>
<feature type="compositionally biased region" description="Polar residues" evidence="1">
    <location>
        <begin position="41"/>
        <end position="68"/>
    </location>
</feature>
<evidence type="ECO:0000313" key="3">
    <source>
        <dbReference type="EMBL" id="KFE71416.1"/>
    </source>
</evidence>
<evidence type="ECO:0008006" key="5">
    <source>
        <dbReference type="Google" id="ProtNLM"/>
    </source>
</evidence>
<feature type="compositionally biased region" description="Pro residues" evidence="1">
    <location>
        <begin position="24"/>
        <end position="34"/>
    </location>
</feature>
<proteinExistence type="predicted"/>
<dbReference type="EMBL" id="JMCB01000002">
    <property type="protein sequence ID" value="KFE71416.1"/>
    <property type="molecule type" value="Genomic_DNA"/>
</dbReference>
<accession>A0A085WUQ3</accession>
<dbReference type="AlphaFoldDB" id="A0A085WUQ3"/>
<dbReference type="Proteomes" id="UP000028725">
    <property type="component" value="Unassembled WGS sequence"/>
</dbReference>
<sequence length="240" mass="25735">MKRSYRLVFVLPVLLAVVTACEPEPGPAPAPVPNPGNTNPDPSTGTPQTRTSPFSLTSSARDPDTSTPAPEEPVDCTVNGLLNTSSALGTLDFRYDAFVLTAQKTGRVVIQGDVLSVNPNGYKYGYAYPLSMATIEDGVTFTATGGTFYQNALETGTAITDYPVMAGRQYVLVYKTFGSFTPQTYCLKLPSTLKVEGRIYTPPTPVPIPADSAGLITLENPRPDVLGRVVPWLNERVKSN</sequence>
<dbReference type="PROSITE" id="PS51257">
    <property type="entry name" value="PROKAR_LIPOPROTEIN"/>
    <property type="match status" value="1"/>
</dbReference>
<reference evidence="3 4" key="1">
    <citation type="submission" date="2014-04" db="EMBL/GenBank/DDBJ databases">
        <title>Genome assembly of Hyalangium minutum DSM 14724.</title>
        <authorList>
            <person name="Sharma G."/>
            <person name="Subramanian S."/>
        </authorList>
    </citation>
    <scope>NUCLEOTIDE SEQUENCE [LARGE SCALE GENOMIC DNA]</scope>
    <source>
        <strain evidence="3 4">DSM 14724</strain>
    </source>
</reference>
<comment type="caution">
    <text evidence="3">The sequence shown here is derived from an EMBL/GenBank/DDBJ whole genome shotgun (WGS) entry which is preliminary data.</text>
</comment>
<keyword evidence="4" id="KW-1185">Reference proteome</keyword>
<feature type="signal peptide" evidence="2">
    <location>
        <begin position="1"/>
        <end position="22"/>
    </location>
</feature>
<evidence type="ECO:0000256" key="1">
    <source>
        <dbReference type="SAM" id="MobiDB-lite"/>
    </source>
</evidence>
<feature type="region of interest" description="Disordered" evidence="1">
    <location>
        <begin position="24"/>
        <end position="75"/>
    </location>
</feature>
<keyword evidence="2" id="KW-0732">Signal</keyword>
<evidence type="ECO:0000256" key="2">
    <source>
        <dbReference type="SAM" id="SignalP"/>
    </source>
</evidence>
<protein>
    <recommendedName>
        <fullName evidence="5">Lipoprotein</fullName>
    </recommendedName>
</protein>